<dbReference type="Pfam" id="PF07690">
    <property type="entry name" value="MFS_1"/>
    <property type="match status" value="1"/>
</dbReference>
<dbReference type="AlphaFoldDB" id="A0A0B3RV86"/>
<evidence type="ECO:0000256" key="1">
    <source>
        <dbReference type="ARBA" id="ARBA00004651"/>
    </source>
</evidence>
<evidence type="ECO:0000313" key="9">
    <source>
        <dbReference type="Proteomes" id="UP000030960"/>
    </source>
</evidence>
<evidence type="ECO:0000313" key="8">
    <source>
        <dbReference type="EMBL" id="KHQ50663.1"/>
    </source>
</evidence>
<feature type="transmembrane region" description="Helical" evidence="7">
    <location>
        <begin position="287"/>
        <end position="306"/>
    </location>
</feature>
<feature type="region of interest" description="Disordered" evidence="6">
    <location>
        <begin position="407"/>
        <end position="426"/>
    </location>
</feature>
<keyword evidence="3 7" id="KW-0812">Transmembrane</keyword>
<comment type="subcellular location">
    <subcellularLocation>
        <location evidence="1">Cell membrane</location>
        <topology evidence="1">Multi-pass membrane protein</topology>
    </subcellularLocation>
</comment>
<feature type="transmembrane region" description="Helical" evidence="7">
    <location>
        <begin position="173"/>
        <end position="192"/>
    </location>
</feature>
<comment type="caution">
    <text evidence="8">The sequence shown here is derived from an EMBL/GenBank/DDBJ whole genome shotgun (WGS) entry which is preliminary data.</text>
</comment>
<feature type="transmembrane region" description="Helical" evidence="7">
    <location>
        <begin position="345"/>
        <end position="364"/>
    </location>
</feature>
<keyword evidence="4 7" id="KW-1133">Transmembrane helix</keyword>
<dbReference type="InterPro" id="IPR036259">
    <property type="entry name" value="MFS_trans_sf"/>
</dbReference>
<evidence type="ECO:0000256" key="5">
    <source>
        <dbReference type="ARBA" id="ARBA00023136"/>
    </source>
</evidence>
<feature type="transmembrane region" description="Helical" evidence="7">
    <location>
        <begin position="257"/>
        <end position="275"/>
    </location>
</feature>
<feature type="transmembrane region" description="Helical" evidence="7">
    <location>
        <begin position="106"/>
        <end position="128"/>
    </location>
</feature>
<dbReference type="EMBL" id="JSUQ01000023">
    <property type="protein sequence ID" value="KHQ50663.1"/>
    <property type="molecule type" value="Genomic_DNA"/>
</dbReference>
<dbReference type="InterPro" id="IPR011701">
    <property type="entry name" value="MFS"/>
</dbReference>
<protein>
    <submittedName>
        <fullName evidence="8">Putative NreB protein</fullName>
    </submittedName>
</protein>
<sequence>MTQPRISPIANPSFRTLFAAQVFSLLAIGLMTVAMSLAAYRIGGVAAAGQIVGFLLAVKMVAYVGIAPLAEALFAGRRRKRVMIGLDLGRMLLLLPMAFATQTWQIALLALVFFAVSSGFTPLFQSVIPDVLPDEKLYSRALVWSRIAYTLESVLSPIIAAMVLQLIEAEFLFWVAALAFTGSVAALFATRFPADRTGQGKGPFLRRAMKGLSIYRKTPRLRGLFLLNFALSLSMAWVLVNSVVLAGVRLGDAEGQYPILMAFYGLGAAIGAVVVPRLVESTDERRVMLGGAMMHAVAGLGIALPLGYAGYMALWMIFGLAASLVLTPGGLVIARSAGAADRPAVFAAQFSLSHAGWLLAYPLAGQLAALAGLEPALLILSGLTVGTAVLAVRVWPATDPIERLHEHPELPEGHPHFREAPSQGPRHRHAHAYHIDDLHPNWSGSTPA</sequence>
<proteinExistence type="predicted"/>
<dbReference type="PANTHER" id="PTHR23513:SF18">
    <property type="entry name" value="INTEGRAL MEMBRANE PROTEIN"/>
    <property type="match status" value="1"/>
</dbReference>
<evidence type="ECO:0000256" key="2">
    <source>
        <dbReference type="ARBA" id="ARBA00022475"/>
    </source>
</evidence>
<dbReference type="SUPFAM" id="SSF103473">
    <property type="entry name" value="MFS general substrate transporter"/>
    <property type="match status" value="1"/>
</dbReference>
<accession>A0A0B3RV86</accession>
<dbReference type="GO" id="GO:0005886">
    <property type="term" value="C:plasma membrane"/>
    <property type="evidence" value="ECO:0007669"/>
    <property type="project" value="UniProtKB-SubCell"/>
</dbReference>
<dbReference type="PANTHER" id="PTHR23513">
    <property type="entry name" value="INTEGRAL MEMBRANE EFFLUX PROTEIN-RELATED"/>
    <property type="match status" value="1"/>
</dbReference>
<evidence type="ECO:0000256" key="7">
    <source>
        <dbReference type="SAM" id="Phobius"/>
    </source>
</evidence>
<name>A0A0B3RV86_9RHOB</name>
<gene>
    <name evidence="8" type="ORF">OA50_04732</name>
</gene>
<dbReference type="Gene3D" id="1.20.1250.20">
    <property type="entry name" value="MFS general substrate transporter like domains"/>
    <property type="match status" value="2"/>
</dbReference>
<evidence type="ECO:0000256" key="6">
    <source>
        <dbReference type="SAM" id="MobiDB-lite"/>
    </source>
</evidence>
<dbReference type="GO" id="GO:0022857">
    <property type="term" value="F:transmembrane transporter activity"/>
    <property type="evidence" value="ECO:0007669"/>
    <property type="project" value="InterPro"/>
</dbReference>
<feature type="transmembrane region" description="Helical" evidence="7">
    <location>
        <begin position="312"/>
        <end position="333"/>
    </location>
</feature>
<keyword evidence="2" id="KW-1003">Cell membrane</keyword>
<evidence type="ECO:0000256" key="4">
    <source>
        <dbReference type="ARBA" id="ARBA00022989"/>
    </source>
</evidence>
<dbReference type="OrthoDB" id="4368225at2"/>
<organism evidence="8 9">
    <name type="scientific">Mameliella alba</name>
    <dbReference type="NCBI Taxonomy" id="561184"/>
    <lineage>
        <taxon>Bacteria</taxon>
        <taxon>Pseudomonadati</taxon>
        <taxon>Pseudomonadota</taxon>
        <taxon>Alphaproteobacteria</taxon>
        <taxon>Rhodobacterales</taxon>
        <taxon>Roseobacteraceae</taxon>
        <taxon>Mameliella</taxon>
    </lineage>
</organism>
<feature type="transmembrane region" description="Helical" evidence="7">
    <location>
        <begin position="376"/>
        <end position="395"/>
    </location>
</feature>
<keyword evidence="9" id="KW-1185">Reference proteome</keyword>
<dbReference type="PATRIC" id="fig|1515334.3.peg.4761"/>
<dbReference type="Proteomes" id="UP000030960">
    <property type="component" value="Unassembled WGS sequence"/>
</dbReference>
<feature type="compositionally biased region" description="Basic and acidic residues" evidence="6">
    <location>
        <begin position="407"/>
        <end position="419"/>
    </location>
</feature>
<dbReference type="STRING" id="561184.SAMN05216376_11963"/>
<feature type="transmembrane region" description="Helical" evidence="7">
    <location>
        <begin position="48"/>
        <end position="70"/>
    </location>
</feature>
<dbReference type="CDD" id="cd06173">
    <property type="entry name" value="MFS_MefA_like"/>
    <property type="match status" value="1"/>
</dbReference>
<evidence type="ECO:0000256" key="3">
    <source>
        <dbReference type="ARBA" id="ARBA00022692"/>
    </source>
</evidence>
<dbReference type="RefSeq" id="WP_043145704.1">
    <property type="nucleotide sequence ID" value="NZ_JSUQ01000023.1"/>
</dbReference>
<keyword evidence="5 7" id="KW-0472">Membrane</keyword>
<reference evidence="8 9" key="1">
    <citation type="submission" date="2014-10" db="EMBL/GenBank/DDBJ databases">
        <title>Genome sequence of Ponticoccus sp. strain UMTAT08 isolated from clonal culture of toxic dinoflagellate Alexandrium tamiyavanichii.</title>
        <authorList>
            <person name="Gan H.Y."/>
            <person name="Muhd D.-D."/>
            <person name="Mohd Noor M.E."/>
            <person name="Yeong Y.S."/>
            <person name="Usup G."/>
        </authorList>
    </citation>
    <scope>NUCLEOTIDE SEQUENCE [LARGE SCALE GENOMIC DNA]</scope>
    <source>
        <strain evidence="8 9">UMTAT08</strain>
    </source>
</reference>
<feature type="transmembrane region" description="Helical" evidence="7">
    <location>
        <begin position="224"/>
        <end position="245"/>
    </location>
</feature>